<dbReference type="RefSeq" id="WP_120047465.1">
    <property type="nucleotide sequence ID" value="NZ_RAHX01000001.1"/>
</dbReference>
<evidence type="ECO:0000256" key="1">
    <source>
        <dbReference type="SAM" id="SignalP"/>
    </source>
</evidence>
<accession>A0A419RRW4</accession>
<organism evidence="2 3">
    <name type="scientific">Aurantiacibacter aquimixticola</name>
    <dbReference type="NCBI Taxonomy" id="1958945"/>
    <lineage>
        <taxon>Bacteria</taxon>
        <taxon>Pseudomonadati</taxon>
        <taxon>Pseudomonadota</taxon>
        <taxon>Alphaproteobacteria</taxon>
        <taxon>Sphingomonadales</taxon>
        <taxon>Erythrobacteraceae</taxon>
        <taxon>Aurantiacibacter</taxon>
    </lineage>
</organism>
<feature type="signal peptide" evidence="1">
    <location>
        <begin position="1"/>
        <end position="21"/>
    </location>
</feature>
<dbReference type="Proteomes" id="UP000285232">
    <property type="component" value="Unassembled WGS sequence"/>
</dbReference>
<dbReference type="EMBL" id="RAHX01000001">
    <property type="protein sequence ID" value="RJY08509.1"/>
    <property type="molecule type" value="Genomic_DNA"/>
</dbReference>
<comment type="caution">
    <text evidence="2">The sequence shown here is derived from an EMBL/GenBank/DDBJ whole genome shotgun (WGS) entry which is preliminary data.</text>
</comment>
<keyword evidence="1" id="KW-0732">Signal</keyword>
<name>A0A419RRW4_9SPHN</name>
<dbReference type="InterPro" id="IPR030972">
    <property type="entry name" value="UrcA_uranyl"/>
</dbReference>
<sequence length="109" mass="11404">MRKTFIAIAAASAIFAAPAAAQDAAEDVTIAVQTDDLDLTDTADQDRLDARVETAIRQACRSGGRDLTSRRVEAACRNALADSIAPRVELAIIDANAPRLAALDLEPGA</sequence>
<feature type="chain" id="PRO_5019172153" evidence="1">
    <location>
        <begin position="22"/>
        <end position="109"/>
    </location>
</feature>
<reference evidence="2 3" key="1">
    <citation type="journal article" date="2017" name="Int. J. Syst. Evol. Microbiol.">
        <title>Erythrobacter aquimixticola sp. nov., isolated from the junction between the ocean and a freshwater spring.</title>
        <authorList>
            <person name="Park S."/>
            <person name="Jung Y.T."/>
            <person name="Choi S.J."/>
            <person name="Yoon J.H."/>
        </authorList>
    </citation>
    <scope>NUCLEOTIDE SEQUENCE [LARGE SCALE GENOMIC DNA]</scope>
    <source>
        <strain evidence="2 3">JSSK-14</strain>
    </source>
</reference>
<dbReference type="NCBIfam" id="TIGR04433">
    <property type="entry name" value="UrcA_uranyl"/>
    <property type="match status" value="1"/>
</dbReference>
<proteinExistence type="predicted"/>
<evidence type="ECO:0000313" key="2">
    <source>
        <dbReference type="EMBL" id="RJY08509.1"/>
    </source>
</evidence>
<dbReference type="OrthoDB" id="7410800at2"/>
<protein>
    <submittedName>
        <fullName evidence="2">UrcA family protein</fullName>
    </submittedName>
</protein>
<gene>
    <name evidence="2" type="ORF">D6201_03275</name>
</gene>
<keyword evidence="3" id="KW-1185">Reference proteome</keyword>
<evidence type="ECO:0000313" key="3">
    <source>
        <dbReference type="Proteomes" id="UP000285232"/>
    </source>
</evidence>
<dbReference type="AlphaFoldDB" id="A0A419RRW4"/>